<organism evidence="5 6">
    <name type="scientific">Lysinibacillus composti</name>
    <dbReference type="NCBI Taxonomy" id="720633"/>
    <lineage>
        <taxon>Bacteria</taxon>
        <taxon>Bacillati</taxon>
        <taxon>Bacillota</taxon>
        <taxon>Bacilli</taxon>
        <taxon>Bacillales</taxon>
        <taxon>Bacillaceae</taxon>
        <taxon>Lysinibacillus</taxon>
    </lineage>
</organism>
<dbReference type="SUPFAM" id="SSF46689">
    <property type="entry name" value="Homeodomain-like"/>
    <property type="match status" value="1"/>
</dbReference>
<evidence type="ECO:0000256" key="3">
    <source>
        <dbReference type="PROSITE-ProRule" id="PRU00335"/>
    </source>
</evidence>
<dbReference type="InterPro" id="IPR009057">
    <property type="entry name" value="Homeodomain-like_sf"/>
</dbReference>
<dbReference type="GO" id="GO:0003677">
    <property type="term" value="F:DNA binding"/>
    <property type="evidence" value="ECO:0007669"/>
    <property type="project" value="UniProtKB-UniRule"/>
</dbReference>
<dbReference type="Gene3D" id="1.10.357.10">
    <property type="entry name" value="Tetracycline Repressor, domain 2"/>
    <property type="match status" value="1"/>
</dbReference>
<evidence type="ECO:0000313" key="6">
    <source>
        <dbReference type="Proteomes" id="UP000274033"/>
    </source>
</evidence>
<dbReference type="SUPFAM" id="SSF48498">
    <property type="entry name" value="Tetracyclin repressor-like, C-terminal domain"/>
    <property type="match status" value="1"/>
</dbReference>
<dbReference type="InterPro" id="IPR041612">
    <property type="entry name" value="YfiR_C"/>
</dbReference>
<dbReference type="Pfam" id="PF17922">
    <property type="entry name" value="TetR_C_17"/>
    <property type="match status" value="1"/>
</dbReference>
<dbReference type="OrthoDB" id="9780939at2"/>
<sequence length="205" mass="24115">MPKLSEEHKEQRKQQILMAALEVFKRKGYEKATLKDIVEEAGMSRGWIYLYFKDKSEIFEALILYLDQQIDDSILNRSNQQSKAKIIRDFLESYYDIFPTIEDSIYPAIYEFWISGWREPRAKAFFINRYEKIRELLSNLIQEGIEQGEFQPTIPAEDISKIMMSTVDGILIHSLAFGAQTIDANHQVNLLYKRIEKLLNLSQHQ</sequence>
<dbReference type="InterPro" id="IPR050624">
    <property type="entry name" value="HTH-type_Tx_Regulator"/>
</dbReference>
<dbReference type="PRINTS" id="PR00455">
    <property type="entry name" value="HTHTETR"/>
</dbReference>
<feature type="DNA-binding region" description="H-T-H motif" evidence="3">
    <location>
        <begin position="33"/>
        <end position="52"/>
    </location>
</feature>
<dbReference type="PANTHER" id="PTHR43479">
    <property type="entry name" value="ACREF/ENVCD OPERON REPRESSOR-RELATED"/>
    <property type="match status" value="1"/>
</dbReference>
<protein>
    <submittedName>
        <fullName evidence="5">TetR/AcrR family transcriptional regulator</fullName>
    </submittedName>
</protein>
<dbReference type="PANTHER" id="PTHR43479:SF11">
    <property type="entry name" value="ACREF_ENVCD OPERON REPRESSOR-RELATED"/>
    <property type="match status" value="1"/>
</dbReference>
<dbReference type="InterPro" id="IPR001647">
    <property type="entry name" value="HTH_TetR"/>
</dbReference>
<dbReference type="PROSITE" id="PS50977">
    <property type="entry name" value="HTH_TETR_2"/>
    <property type="match status" value="1"/>
</dbReference>
<dbReference type="Gene3D" id="1.10.10.60">
    <property type="entry name" value="Homeodomain-like"/>
    <property type="match status" value="1"/>
</dbReference>
<feature type="domain" description="HTH tetR-type" evidence="4">
    <location>
        <begin position="10"/>
        <end position="70"/>
    </location>
</feature>
<evidence type="ECO:0000256" key="1">
    <source>
        <dbReference type="ARBA" id="ARBA00022491"/>
    </source>
</evidence>
<dbReference type="Pfam" id="PF00440">
    <property type="entry name" value="TetR_N"/>
    <property type="match status" value="1"/>
</dbReference>
<reference evidence="5 6" key="1">
    <citation type="journal article" date="2013" name="J. Microbiol.">
        <title>Lysinibacillus chungkukjangi sp. nov., isolated from Chungkukjang, Korean fermented soybean food.</title>
        <authorList>
            <person name="Kim S.J."/>
            <person name="Jang Y.H."/>
            <person name="Hamada M."/>
            <person name="Ahn J.H."/>
            <person name="Weon H.Y."/>
            <person name="Suzuki K."/>
            <person name="Whang K.S."/>
            <person name="Kwon S.W."/>
        </authorList>
    </citation>
    <scope>NUCLEOTIDE SEQUENCE [LARGE SCALE GENOMIC DNA]</scope>
    <source>
        <strain evidence="5 6">MCCC 1A12701</strain>
    </source>
</reference>
<keyword evidence="6" id="KW-1185">Reference proteome</keyword>
<gene>
    <name evidence="5" type="ORF">EBB45_03590</name>
</gene>
<name>A0A3N9UI39_9BACI</name>
<dbReference type="EMBL" id="RRCT01000002">
    <property type="protein sequence ID" value="RQW75714.1"/>
    <property type="molecule type" value="Genomic_DNA"/>
</dbReference>
<accession>A0A3N9UI39</accession>
<evidence type="ECO:0000313" key="5">
    <source>
        <dbReference type="EMBL" id="RQW75714.1"/>
    </source>
</evidence>
<keyword evidence="2 3" id="KW-0238">DNA-binding</keyword>
<dbReference type="Proteomes" id="UP000274033">
    <property type="component" value="Unassembled WGS sequence"/>
</dbReference>
<keyword evidence="1" id="KW-0678">Repressor</keyword>
<dbReference type="InterPro" id="IPR036271">
    <property type="entry name" value="Tet_transcr_reg_TetR-rel_C_sf"/>
</dbReference>
<proteinExistence type="predicted"/>
<dbReference type="RefSeq" id="WP_124762734.1">
    <property type="nucleotide sequence ID" value="NZ_JAFBDY010000002.1"/>
</dbReference>
<comment type="caution">
    <text evidence="5">The sequence shown here is derived from an EMBL/GenBank/DDBJ whole genome shotgun (WGS) entry which is preliminary data.</text>
</comment>
<evidence type="ECO:0000259" key="4">
    <source>
        <dbReference type="PROSITE" id="PS50977"/>
    </source>
</evidence>
<evidence type="ECO:0000256" key="2">
    <source>
        <dbReference type="ARBA" id="ARBA00023125"/>
    </source>
</evidence>
<dbReference type="AlphaFoldDB" id="A0A3N9UI39"/>